<dbReference type="BioCyc" id="CNIT1237085:G1324-3445-MONOMER"/>
<dbReference type="KEGG" id="nga:Ngar_c34440"/>
<dbReference type="Proteomes" id="UP000008037">
    <property type="component" value="Chromosome"/>
</dbReference>
<proteinExistence type="predicted"/>
<dbReference type="OrthoDB" id="6817at2157"/>
<protein>
    <submittedName>
        <fullName evidence="1">Uncharacterized protein</fullName>
    </submittedName>
</protein>
<sequence length="147" mass="16921">MVPCNKDIAMTTSDPTGGDKVVYFGVININENGRTMGSVDVWRSLLTKELFCEEKRLGIDQIVDYIGMPKIEKDKKWAVAISRNRKGHLRWRLVKMIKEGKLEFTDADDKAIEVNVKDYKIADPEWWSFLVEENVNRNMEVADGPKK</sequence>
<gene>
    <name evidence="1" type="ordered locus">Ngar_c34440</name>
</gene>
<dbReference type="STRING" id="1237085.Ngar_c34440"/>
<evidence type="ECO:0000313" key="2">
    <source>
        <dbReference type="Proteomes" id="UP000008037"/>
    </source>
</evidence>
<dbReference type="EMBL" id="CP002408">
    <property type="protein sequence ID" value="AFU60359.1"/>
    <property type="molecule type" value="Genomic_DNA"/>
</dbReference>
<reference evidence="1 2" key="1">
    <citation type="journal article" date="2012" name="Environ. Microbiol.">
        <title>The genome of the ammonia-oxidizing Candidatus Nitrososphaera gargensis: insights into metabolic versatility and environmental adaptations.</title>
        <authorList>
            <person name="Spang A."/>
            <person name="Poehlein A."/>
            <person name="Offre P."/>
            <person name="Zumbragel S."/>
            <person name="Haider S."/>
            <person name="Rychlik N."/>
            <person name="Nowka B."/>
            <person name="Schmeisser C."/>
            <person name="Lebedeva E.V."/>
            <person name="Rattei T."/>
            <person name="Bohm C."/>
            <person name="Schmid M."/>
            <person name="Galushko A."/>
            <person name="Hatzenpichler R."/>
            <person name="Weinmaier T."/>
            <person name="Daniel R."/>
            <person name="Schleper C."/>
            <person name="Spieck E."/>
            <person name="Streit W."/>
            <person name="Wagner M."/>
        </authorList>
    </citation>
    <scope>NUCLEOTIDE SEQUENCE [LARGE SCALE GENOMIC DNA]</scope>
    <source>
        <strain evidence="2">Ga9.2</strain>
    </source>
</reference>
<organism evidence="1 2">
    <name type="scientific">Nitrososphaera gargensis (strain Ga9.2)</name>
    <dbReference type="NCBI Taxonomy" id="1237085"/>
    <lineage>
        <taxon>Archaea</taxon>
        <taxon>Nitrososphaerota</taxon>
        <taxon>Nitrososphaeria</taxon>
        <taxon>Nitrososphaerales</taxon>
        <taxon>Nitrososphaeraceae</taxon>
        <taxon>Nitrososphaera</taxon>
    </lineage>
</organism>
<dbReference type="InParanoid" id="K0IP20"/>
<dbReference type="AlphaFoldDB" id="K0IP20"/>
<accession>K0IP20</accession>
<name>K0IP20_NITGG</name>
<dbReference type="RefSeq" id="WP_015020891.1">
    <property type="nucleotide sequence ID" value="NC_018719.1"/>
</dbReference>
<dbReference type="GeneID" id="13797254"/>
<dbReference type="HOGENOM" id="CLU_139543_0_0_2"/>
<evidence type="ECO:0000313" key="1">
    <source>
        <dbReference type="EMBL" id="AFU60359.1"/>
    </source>
</evidence>
<keyword evidence="2" id="KW-1185">Reference proteome</keyword>